<organism evidence="1 2">
    <name type="scientific">Xanthoceras sorbifolium</name>
    <dbReference type="NCBI Taxonomy" id="99658"/>
    <lineage>
        <taxon>Eukaryota</taxon>
        <taxon>Viridiplantae</taxon>
        <taxon>Streptophyta</taxon>
        <taxon>Embryophyta</taxon>
        <taxon>Tracheophyta</taxon>
        <taxon>Spermatophyta</taxon>
        <taxon>Magnoliopsida</taxon>
        <taxon>eudicotyledons</taxon>
        <taxon>Gunneridae</taxon>
        <taxon>Pentapetalae</taxon>
        <taxon>rosids</taxon>
        <taxon>malvids</taxon>
        <taxon>Sapindales</taxon>
        <taxon>Sapindaceae</taxon>
        <taxon>Xanthoceroideae</taxon>
        <taxon>Xanthoceras</taxon>
    </lineage>
</organism>
<evidence type="ECO:0000313" key="1">
    <source>
        <dbReference type="EMBL" id="KAH7560866.1"/>
    </source>
</evidence>
<sequence>MDTALNFTHPRMPVADRSFRACPTAGCFLTMPRPTVACFLAAPLVRSSSFSSNFKVFVVRSFSSSSPVPAAPLIL</sequence>
<gene>
    <name evidence="1" type="ORF">JRO89_XS10G0128500</name>
</gene>
<name>A0ABQ8HIJ1_9ROSI</name>
<dbReference type="EMBL" id="JAFEMO010000010">
    <property type="protein sequence ID" value="KAH7560866.1"/>
    <property type="molecule type" value="Genomic_DNA"/>
</dbReference>
<protein>
    <submittedName>
        <fullName evidence="1">Uncharacterized protein</fullName>
    </submittedName>
</protein>
<proteinExistence type="predicted"/>
<accession>A0ABQ8HIJ1</accession>
<evidence type="ECO:0000313" key="2">
    <source>
        <dbReference type="Proteomes" id="UP000827721"/>
    </source>
</evidence>
<reference evidence="1 2" key="1">
    <citation type="submission" date="2021-02" db="EMBL/GenBank/DDBJ databases">
        <title>Plant Genome Project.</title>
        <authorList>
            <person name="Zhang R.-G."/>
        </authorList>
    </citation>
    <scope>NUCLEOTIDE SEQUENCE [LARGE SCALE GENOMIC DNA]</scope>
    <source>
        <tissue evidence="1">Leaves</tissue>
    </source>
</reference>
<comment type="caution">
    <text evidence="1">The sequence shown here is derived from an EMBL/GenBank/DDBJ whole genome shotgun (WGS) entry which is preliminary data.</text>
</comment>
<keyword evidence="2" id="KW-1185">Reference proteome</keyword>
<dbReference type="Proteomes" id="UP000827721">
    <property type="component" value="Unassembled WGS sequence"/>
</dbReference>